<sequence>MKRFAVHRLWVWDRSEVCGLSLVEVDEVSHIVSAVRPLACETERTEWIGGFVIVAPQCTSPLSGESFDAYRKRLLSEWDSAECRSSHSLYAYHFSPFNVVDMDFPAVSRMTVL</sequence>
<dbReference type="Proteomes" id="UP000784286">
    <property type="component" value="Unassembled WGS sequence"/>
</dbReference>
<organism evidence="1 2">
    <name type="scientific">Candidatus Phocaeicola excrementipullorum</name>
    <dbReference type="NCBI Taxonomy" id="2838731"/>
    <lineage>
        <taxon>Bacteria</taxon>
        <taxon>Pseudomonadati</taxon>
        <taxon>Bacteroidota</taxon>
        <taxon>Bacteroidia</taxon>
        <taxon>Bacteroidales</taxon>
        <taxon>Bacteroidaceae</taxon>
        <taxon>Phocaeicola</taxon>
    </lineage>
</organism>
<protein>
    <submittedName>
        <fullName evidence="1">Uncharacterized protein</fullName>
    </submittedName>
</protein>
<comment type="caution">
    <text evidence="1">The sequence shown here is derived from an EMBL/GenBank/DDBJ whole genome shotgun (WGS) entry which is preliminary data.</text>
</comment>
<accession>A0A948TMM7</accession>
<proteinExistence type="predicted"/>
<name>A0A948TMM7_9BACT</name>
<dbReference type="EMBL" id="JAHLFJ010000068">
    <property type="protein sequence ID" value="MBU3856247.1"/>
    <property type="molecule type" value="Genomic_DNA"/>
</dbReference>
<dbReference type="AlphaFoldDB" id="A0A948TMM7"/>
<evidence type="ECO:0000313" key="2">
    <source>
        <dbReference type="Proteomes" id="UP000784286"/>
    </source>
</evidence>
<evidence type="ECO:0000313" key="1">
    <source>
        <dbReference type="EMBL" id="MBU3856247.1"/>
    </source>
</evidence>
<gene>
    <name evidence="1" type="ORF">H9928_06800</name>
</gene>
<reference evidence="1" key="1">
    <citation type="journal article" date="2021" name="PeerJ">
        <title>Extensive microbial diversity within the chicken gut microbiome revealed by metagenomics and culture.</title>
        <authorList>
            <person name="Gilroy R."/>
            <person name="Ravi A."/>
            <person name="Getino M."/>
            <person name="Pursley I."/>
            <person name="Horton D.L."/>
            <person name="Alikhan N.F."/>
            <person name="Baker D."/>
            <person name="Gharbi K."/>
            <person name="Hall N."/>
            <person name="Watson M."/>
            <person name="Adriaenssens E.M."/>
            <person name="Foster-Nyarko E."/>
            <person name="Jarju S."/>
            <person name="Secka A."/>
            <person name="Antonio M."/>
            <person name="Oren A."/>
            <person name="Chaudhuri R.R."/>
            <person name="La Ragione R."/>
            <person name="Hildebrand F."/>
            <person name="Pallen M.J."/>
        </authorList>
    </citation>
    <scope>NUCLEOTIDE SEQUENCE</scope>
    <source>
        <strain evidence="1">8470</strain>
    </source>
</reference>
<reference evidence="1" key="2">
    <citation type="submission" date="2021-04" db="EMBL/GenBank/DDBJ databases">
        <authorList>
            <person name="Gilroy R."/>
        </authorList>
    </citation>
    <scope>NUCLEOTIDE SEQUENCE</scope>
    <source>
        <strain evidence="1">8470</strain>
    </source>
</reference>